<dbReference type="InterPro" id="IPR000192">
    <property type="entry name" value="Aminotrans_V_dom"/>
</dbReference>
<dbReference type="EMBL" id="UINC01159129">
    <property type="protein sequence ID" value="SVD57050.1"/>
    <property type="molecule type" value="Genomic_DNA"/>
</dbReference>
<name>A0A382WEQ6_9ZZZZ</name>
<reference evidence="3" key="1">
    <citation type="submission" date="2018-05" db="EMBL/GenBank/DDBJ databases">
        <authorList>
            <person name="Lanie J.A."/>
            <person name="Ng W.-L."/>
            <person name="Kazmierczak K.M."/>
            <person name="Andrzejewski T.M."/>
            <person name="Davidsen T.M."/>
            <person name="Wayne K.J."/>
            <person name="Tettelin H."/>
            <person name="Glass J.I."/>
            <person name="Rusch D."/>
            <person name="Podicherti R."/>
            <person name="Tsui H.-C.T."/>
            <person name="Winkler M.E."/>
        </authorList>
    </citation>
    <scope>NUCLEOTIDE SEQUENCE</scope>
</reference>
<protein>
    <recommendedName>
        <fullName evidence="2">Aminotransferase class V domain-containing protein</fullName>
    </recommendedName>
</protein>
<dbReference type="InterPro" id="IPR015424">
    <property type="entry name" value="PyrdxlP-dep_Trfase"/>
</dbReference>
<dbReference type="PANTHER" id="PTHR43092">
    <property type="entry name" value="L-CYSTEINE DESULFHYDRASE"/>
    <property type="match status" value="1"/>
</dbReference>
<organism evidence="3">
    <name type="scientific">marine metagenome</name>
    <dbReference type="NCBI Taxonomy" id="408172"/>
    <lineage>
        <taxon>unclassified sequences</taxon>
        <taxon>metagenomes</taxon>
        <taxon>ecological metagenomes</taxon>
    </lineage>
</organism>
<evidence type="ECO:0000256" key="1">
    <source>
        <dbReference type="ARBA" id="ARBA00022898"/>
    </source>
</evidence>
<evidence type="ECO:0000259" key="2">
    <source>
        <dbReference type="Pfam" id="PF00266"/>
    </source>
</evidence>
<dbReference type="Pfam" id="PF00266">
    <property type="entry name" value="Aminotran_5"/>
    <property type="match status" value="1"/>
</dbReference>
<accession>A0A382WEQ6</accession>
<gene>
    <name evidence="3" type="ORF">METZ01_LOCUS409904</name>
</gene>
<dbReference type="SUPFAM" id="SSF53383">
    <property type="entry name" value="PLP-dependent transferases"/>
    <property type="match status" value="1"/>
</dbReference>
<dbReference type="AlphaFoldDB" id="A0A382WEQ6"/>
<feature type="non-terminal residue" evidence="3">
    <location>
        <position position="192"/>
    </location>
</feature>
<evidence type="ECO:0000313" key="3">
    <source>
        <dbReference type="EMBL" id="SVD57050.1"/>
    </source>
</evidence>
<proteinExistence type="predicted"/>
<sequence length="192" mass="21328">MSTPQTDGQGINLHAIRAQFPALANYVWFQNGGVSITPEPVAREHIRLMEELLVRGPLHVIYPEEEYPRRRRSMETIARFFDVSADELALMRGVSEGFQTVLRGMDWQPGDRIVISADEEAALLLPCLHLRDLSGVEIVKVPLSDTPEEAVAATVQAMAGGRTRLLALSHVTTDLGYRFPVEAQCHAARERG</sequence>
<dbReference type="PANTHER" id="PTHR43092:SF2">
    <property type="entry name" value="HERCYNYLCYSTEINE SULFOXIDE LYASE"/>
    <property type="match status" value="1"/>
</dbReference>
<dbReference type="Gene3D" id="3.90.1150.10">
    <property type="entry name" value="Aspartate Aminotransferase, domain 1"/>
    <property type="match status" value="1"/>
</dbReference>
<keyword evidence="1" id="KW-0663">Pyridoxal phosphate</keyword>
<dbReference type="Gene3D" id="3.40.640.10">
    <property type="entry name" value="Type I PLP-dependent aspartate aminotransferase-like (Major domain)"/>
    <property type="match status" value="1"/>
</dbReference>
<feature type="domain" description="Aminotransferase class V" evidence="2">
    <location>
        <begin position="75"/>
        <end position="191"/>
    </location>
</feature>
<dbReference type="InterPro" id="IPR015421">
    <property type="entry name" value="PyrdxlP-dep_Trfase_major"/>
</dbReference>
<dbReference type="InterPro" id="IPR015422">
    <property type="entry name" value="PyrdxlP-dep_Trfase_small"/>
</dbReference>